<dbReference type="Proteomes" id="UP000195440">
    <property type="component" value="Unassembled WGS sequence"/>
</dbReference>
<dbReference type="SUPFAM" id="SSF109604">
    <property type="entry name" value="HD-domain/PDEase-like"/>
    <property type="match status" value="1"/>
</dbReference>
<dbReference type="RefSeq" id="WP_087264440.1">
    <property type="nucleotide sequence ID" value="NZ_LOHF01000001.1"/>
</dbReference>
<evidence type="ECO:0000313" key="2">
    <source>
        <dbReference type="Proteomes" id="UP000195440"/>
    </source>
</evidence>
<dbReference type="PANTHER" id="PTHR40202">
    <property type="match status" value="1"/>
</dbReference>
<accession>A0A1Y3PE93</accession>
<dbReference type="OrthoDB" id="9802857at2"/>
<evidence type="ECO:0000313" key="1">
    <source>
        <dbReference type="EMBL" id="OUM75923.1"/>
    </source>
</evidence>
<reference evidence="1 2" key="1">
    <citation type="journal article" date="2017" name="Syst. Appl. Microbiol.">
        <title>Pseudomonas caspiana sp. nov., a citrus pathogen in the Pseudomonas syringae phylogenetic group.</title>
        <authorList>
            <person name="Busquets A."/>
            <person name="Gomila M."/>
            <person name="Beiki F."/>
            <person name="Mulet M."/>
            <person name="Rahimian H."/>
            <person name="Garcia-Valdes E."/>
            <person name="Lalucat J."/>
        </authorList>
    </citation>
    <scope>NUCLEOTIDE SEQUENCE [LARGE SCALE GENOMIC DNA]</scope>
    <source>
        <strain evidence="1 2">FBF102</strain>
    </source>
</reference>
<organism evidence="1 2">
    <name type="scientific">Pseudomonas caspiana</name>
    <dbReference type="NCBI Taxonomy" id="1451454"/>
    <lineage>
        <taxon>Bacteria</taxon>
        <taxon>Pseudomonadati</taxon>
        <taxon>Pseudomonadota</taxon>
        <taxon>Gammaproteobacteria</taxon>
        <taxon>Pseudomonadales</taxon>
        <taxon>Pseudomonadaceae</taxon>
        <taxon>Pseudomonas</taxon>
    </lineage>
</organism>
<dbReference type="AlphaFoldDB" id="A0A1Y3PE93"/>
<dbReference type="PANTHER" id="PTHR40202:SF1">
    <property type="entry name" value="HD DOMAIN-CONTAINING PROTEIN"/>
    <property type="match status" value="1"/>
</dbReference>
<dbReference type="EMBL" id="LOHF01000001">
    <property type="protein sequence ID" value="OUM75923.1"/>
    <property type="molecule type" value="Genomic_DNA"/>
</dbReference>
<dbReference type="Gene3D" id="1.10.3210.10">
    <property type="entry name" value="Hypothetical protein af1432"/>
    <property type="match status" value="1"/>
</dbReference>
<keyword evidence="2" id="KW-1185">Reference proteome</keyword>
<comment type="caution">
    <text evidence="1">The sequence shown here is derived from an EMBL/GenBank/DDBJ whole genome shotgun (WGS) entry which is preliminary data.</text>
</comment>
<proteinExistence type="predicted"/>
<protein>
    <submittedName>
        <fullName evidence="1">Peptidase</fullName>
    </submittedName>
</protein>
<gene>
    <name evidence="1" type="ORF">AUC60_02165</name>
</gene>
<dbReference type="InterPro" id="IPR052567">
    <property type="entry name" value="OP_Dioxygenase"/>
</dbReference>
<name>A0A1Y3PE93_9PSED</name>
<sequence>MDQVAFIEMKAGTAEEYHFLERLEQDYNQHLPERILEALEASAHTLSGYKVNRLEHALQAAARAEADGADEEMIVGALIHDLGDSLAPYNHSQFAASIIRPYVRNEVTWVLHHHGLFQNFYYAHTGGDRNERDRYKTHPYYQSCIDFCERWDQSSFDPDYPTPELSHFAPMLRNIFGRKPFDPEVIGEEYALE</sequence>